<keyword evidence="3" id="KW-1185">Reference proteome</keyword>
<dbReference type="InterPro" id="IPR031982">
    <property type="entry name" value="PilE-like"/>
</dbReference>
<dbReference type="InterPro" id="IPR012902">
    <property type="entry name" value="N_methyl_site"/>
</dbReference>
<sequence>MRNHRHFTSSHAQTAGFTLVEILVALAILGILYSLAMPSYSRYLQESRRSEAQQLVLQQAAALERIYSRQGGYPKTFSATIGDYYDLSYTPSEEVTPDRYRAFVLTATPKSGSAQAADRCGALSFNQQGVKTPSSDDCWK</sequence>
<dbReference type="Proteomes" id="UP001595453">
    <property type="component" value="Unassembled WGS sequence"/>
</dbReference>
<evidence type="ECO:0000256" key="1">
    <source>
        <dbReference type="SAM" id="Phobius"/>
    </source>
</evidence>
<name>A0ABV7CM10_9GAMM</name>
<keyword evidence="1" id="KW-1133">Transmembrane helix</keyword>
<reference evidence="3" key="1">
    <citation type="journal article" date="2019" name="Int. J. Syst. Evol. Microbiol.">
        <title>The Global Catalogue of Microorganisms (GCM) 10K type strain sequencing project: providing services to taxonomists for standard genome sequencing and annotation.</title>
        <authorList>
            <consortium name="The Broad Institute Genomics Platform"/>
            <consortium name="The Broad Institute Genome Sequencing Center for Infectious Disease"/>
            <person name="Wu L."/>
            <person name="Ma J."/>
        </authorList>
    </citation>
    <scope>NUCLEOTIDE SEQUENCE [LARGE SCALE GENOMIC DNA]</scope>
    <source>
        <strain evidence="3">KCTC 42730</strain>
    </source>
</reference>
<dbReference type="Pfam" id="PF16732">
    <property type="entry name" value="ComP_DUS"/>
    <property type="match status" value="1"/>
</dbReference>
<dbReference type="RefSeq" id="WP_377125463.1">
    <property type="nucleotide sequence ID" value="NZ_JBHRSD010000025.1"/>
</dbReference>
<dbReference type="SUPFAM" id="SSF54523">
    <property type="entry name" value="Pili subunits"/>
    <property type="match status" value="1"/>
</dbReference>
<proteinExistence type="predicted"/>
<keyword evidence="1" id="KW-0812">Transmembrane</keyword>
<organism evidence="2 3">
    <name type="scientific">Pseudoalteromonas fenneropenaei</name>
    <dbReference type="NCBI Taxonomy" id="1737459"/>
    <lineage>
        <taxon>Bacteria</taxon>
        <taxon>Pseudomonadati</taxon>
        <taxon>Pseudomonadota</taxon>
        <taxon>Gammaproteobacteria</taxon>
        <taxon>Alteromonadales</taxon>
        <taxon>Pseudoalteromonadaceae</taxon>
        <taxon>Pseudoalteromonas</taxon>
    </lineage>
</organism>
<dbReference type="PANTHER" id="PTHR30093">
    <property type="entry name" value="GENERAL SECRETION PATHWAY PROTEIN G"/>
    <property type="match status" value="1"/>
</dbReference>
<evidence type="ECO:0000313" key="2">
    <source>
        <dbReference type="EMBL" id="MFC3033658.1"/>
    </source>
</evidence>
<dbReference type="Pfam" id="PF07963">
    <property type="entry name" value="N_methyl"/>
    <property type="match status" value="1"/>
</dbReference>
<gene>
    <name evidence="2" type="ORF">ACFOEE_14110</name>
</gene>
<feature type="transmembrane region" description="Helical" evidence="1">
    <location>
        <begin position="15"/>
        <end position="36"/>
    </location>
</feature>
<dbReference type="PANTHER" id="PTHR30093:SF47">
    <property type="entry name" value="TYPE IV PILUS NON-CORE MINOR PILIN PILE"/>
    <property type="match status" value="1"/>
</dbReference>
<dbReference type="EMBL" id="JBHRSD010000025">
    <property type="protein sequence ID" value="MFC3033658.1"/>
    <property type="molecule type" value="Genomic_DNA"/>
</dbReference>
<dbReference type="NCBIfam" id="TIGR02532">
    <property type="entry name" value="IV_pilin_GFxxxE"/>
    <property type="match status" value="1"/>
</dbReference>
<dbReference type="Gene3D" id="3.30.700.10">
    <property type="entry name" value="Glycoprotein, Type 4 Pilin"/>
    <property type="match status" value="1"/>
</dbReference>
<keyword evidence="1" id="KW-0472">Membrane</keyword>
<comment type="caution">
    <text evidence="2">The sequence shown here is derived from an EMBL/GenBank/DDBJ whole genome shotgun (WGS) entry which is preliminary data.</text>
</comment>
<protein>
    <submittedName>
        <fullName evidence="2">Type IV pilin protein</fullName>
    </submittedName>
</protein>
<accession>A0ABV7CM10</accession>
<dbReference type="InterPro" id="IPR045584">
    <property type="entry name" value="Pilin-like"/>
</dbReference>
<evidence type="ECO:0000313" key="3">
    <source>
        <dbReference type="Proteomes" id="UP001595453"/>
    </source>
</evidence>